<reference evidence="3" key="1">
    <citation type="submission" date="2016-11" db="UniProtKB">
        <authorList>
            <consortium name="WormBaseParasite"/>
        </authorList>
    </citation>
    <scope>IDENTIFICATION</scope>
</reference>
<evidence type="ECO:0000259" key="1">
    <source>
        <dbReference type="Pfam" id="PF02771"/>
    </source>
</evidence>
<dbReference type="InterPro" id="IPR009100">
    <property type="entry name" value="AcylCoA_DH/oxidase_NM_dom_sf"/>
</dbReference>
<dbReference type="WBParaSite" id="Hba_00111">
    <property type="protein sequence ID" value="Hba_00111"/>
    <property type="gene ID" value="Hba_00111"/>
</dbReference>
<dbReference type="Gene3D" id="1.10.540.10">
    <property type="entry name" value="Acyl-CoA dehydrogenase/oxidase, N-terminal domain"/>
    <property type="match status" value="1"/>
</dbReference>
<evidence type="ECO:0000313" key="3">
    <source>
        <dbReference type="WBParaSite" id="Hba_00111"/>
    </source>
</evidence>
<dbReference type="GO" id="GO:0016627">
    <property type="term" value="F:oxidoreductase activity, acting on the CH-CH group of donors"/>
    <property type="evidence" value="ECO:0007669"/>
    <property type="project" value="InterPro"/>
</dbReference>
<sequence>MSISITCRNGVRKLLCYRYISSYPIQDAVFGLNQEEIAINFPAHYGGSEMNYFSHVLAMEEISRASGSIALSYGCSYGCTVSTKRFNNISLGALRSKVESNTDVTIFLSMNHAFHSIF</sequence>
<dbReference type="SUPFAM" id="SSF56645">
    <property type="entry name" value="Acyl-CoA dehydrogenase NM domain-like"/>
    <property type="match status" value="1"/>
</dbReference>
<keyword evidence="2" id="KW-1185">Reference proteome</keyword>
<feature type="domain" description="Acyl-CoA dehydrogenase/oxidase N-terminal" evidence="1">
    <location>
        <begin position="38"/>
        <end position="78"/>
    </location>
</feature>
<accession>A0A1I7W670</accession>
<dbReference type="AlphaFoldDB" id="A0A1I7W670"/>
<dbReference type="Proteomes" id="UP000095283">
    <property type="component" value="Unplaced"/>
</dbReference>
<organism evidence="2 3">
    <name type="scientific">Heterorhabditis bacteriophora</name>
    <name type="common">Entomopathogenic nematode worm</name>
    <dbReference type="NCBI Taxonomy" id="37862"/>
    <lineage>
        <taxon>Eukaryota</taxon>
        <taxon>Metazoa</taxon>
        <taxon>Ecdysozoa</taxon>
        <taxon>Nematoda</taxon>
        <taxon>Chromadorea</taxon>
        <taxon>Rhabditida</taxon>
        <taxon>Rhabditina</taxon>
        <taxon>Rhabditomorpha</taxon>
        <taxon>Strongyloidea</taxon>
        <taxon>Heterorhabditidae</taxon>
        <taxon>Heterorhabditis</taxon>
    </lineage>
</organism>
<protein>
    <submittedName>
        <fullName evidence="3">Acyl-CoA_dh_N domain-containing protein</fullName>
    </submittedName>
</protein>
<proteinExistence type="predicted"/>
<dbReference type="GO" id="GO:0050660">
    <property type="term" value="F:flavin adenine dinucleotide binding"/>
    <property type="evidence" value="ECO:0007669"/>
    <property type="project" value="InterPro"/>
</dbReference>
<dbReference type="InterPro" id="IPR013786">
    <property type="entry name" value="AcylCoA_DH/ox_N"/>
</dbReference>
<name>A0A1I7W670_HETBA</name>
<dbReference type="Pfam" id="PF02771">
    <property type="entry name" value="Acyl-CoA_dh_N"/>
    <property type="match status" value="1"/>
</dbReference>
<dbReference type="InterPro" id="IPR037069">
    <property type="entry name" value="AcylCoA_DH/ox_N_sf"/>
</dbReference>
<evidence type="ECO:0000313" key="2">
    <source>
        <dbReference type="Proteomes" id="UP000095283"/>
    </source>
</evidence>